<dbReference type="InterPro" id="IPR000150">
    <property type="entry name" value="Cof"/>
</dbReference>
<evidence type="ECO:0008006" key="3">
    <source>
        <dbReference type="Google" id="ProtNLM"/>
    </source>
</evidence>
<protein>
    <recommendedName>
        <fullName evidence="3">Cof subfamily protein (Haloacid dehalogenase superfamily)/HAD superfamily hydrolase (TIGR01484 family)</fullName>
    </recommendedName>
</protein>
<dbReference type="PANTHER" id="PTHR10000:SF8">
    <property type="entry name" value="HAD SUPERFAMILY HYDROLASE-LIKE, TYPE 3"/>
    <property type="match status" value="1"/>
</dbReference>
<organism evidence="1 2">
    <name type="scientific">Flavimobilis soli</name>
    <dbReference type="NCBI Taxonomy" id="442709"/>
    <lineage>
        <taxon>Bacteria</taxon>
        <taxon>Bacillati</taxon>
        <taxon>Actinomycetota</taxon>
        <taxon>Actinomycetes</taxon>
        <taxon>Micrococcales</taxon>
        <taxon>Jonesiaceae</taxon>
        <taxon>Flavimobilis</taxon>
    </lineage>
</organism>
<name>A0A2A9EFJ9_9MICO</name>
<dbReference type="SUPFAM" id="SSF56784">
    <property type="entry name" value="HAD-like"/>
    <property type="match status" value="1"/>
</dbReference>
<dbReference type="RefSeq" id="WP_098458113.1">
    <property type="nucleotide sequence ID" value="NZ_PDJH01000001.1"/>
</dbReference>
<reference evidence="1 2" key="1">
    <citation type="submission" date="2017-10" db="EMBL/GenBank/DDBJ databases">
        <title>Sequencing the genomes of 1000 actinobacteria strains.</title>
        <authorList>
            <person name="Klenk H.-P."/>
        </authorList>
    </citation>
    <scope>NUCLEOTIDE SEQUENCE [LARGE SCALE GENOMIC DNA]</scope>
    <source>
        <strain evidence="1 2">DSM 21574</strain>
    </source>
</reference>
<dbReference type="OrthoDB" id="3180855at2"/>
<comment type="caution">
    <text evidence="1">The sequence shown here is derived from an EMBL/GenBank/DDBJ whole genome shotgun (WGS) entry which is preliminary data.</text>
</comment>
<dbReference type="Proteomes" id="UP000221394">
    <property type="component" value="Unassembled WGS sequence"/>
</dbReference>
<dbReference type="InterPro" id="IPR036412">
    <property type="entry name" value="HAD-like_sf"/>
</dbReference>
<evidence type="ECO:0000313" key="1">
    <source>
        <dbReference type="EMBL" id="PFG37000.1"/>
    </source>
</evidence>
<dbReference type="AlphaFoldDB" id="A0A2A9EFJ9"/>
<dbReference type="InterPro" id="IPR023214">
    <property type="entry name" value="HAD_sf"/>
</dbReference>
<gene>
    <name evidence="1" type="ORF">ATL41_1744</name>
</gene>
<dbReference type="PROSITE" id="PS01229">
    <property type="entry name" value="COF_2"/>
    <property type="match status" value="1"/>
</dbReference>
<dbReference type="Pfam" id="PF08282">
    <property type="entry name" value="Hydrolase_3"/>
    <property type="match status" value="1"/>
</dbReference>
<proteinExistence type="predicted"/>
<accession>A0A2A9EFJ9</accession>
<dbReference type="Gene3D" id="3.40.50.1000">
    <property type="entry name" value="HAD superfamily/HAD-like"/>
    <property type="match status" value="1"/>
</dbReference>
<dbReference type="NCBIfam" id="TIGR00099">
    <property type="entry name" value="Cof-subfamily"/>
    <property type="match status" value="1"/>
</dbReference>
<evidence type="ECO:0000313" key="2">
    <source>
        <dbReference type="Proteomes" id="UP000221394"/>
    </source>
</evidence>
<dbReference type="PROSITE" id="PS01228">
    <property type="entry name" value="COF_1"/>
    <property type="match status" value="1"/>
</dbReference>
<dbReference type="EMBL" id="PDJH01000001">
    <property type="protein sequence ID" value="PFG37000.1"/>
    <property type="molecule type" value="Genomic_DNA"/>
</dbReference>
<dbReference type="GO" id="GO:0000287">
    <property type="term" value="F:magnesium ion binding"/>
    <property type="evidence" value="ECO:0007669"/>
    <property type="project" value="TreeGrafter"/>
</dbReference>
<dbReference type="Gene3D" id="3.30.1240.10">
    <property type="match status" value="1"/>
</dbReference>
<keyword evidence="2" id="KW-1185">Reference proteome</keyword>
<dbReference type="GO" id="GO:0005829">
    <property type="term" value="C:cytosol"/>
    <property type="evidence" value="ECO:0007669"/>
    <property type="project" value="TreeGrafter"/>
</dbReference>
<dbReference type="PANTHER" id="PTHR10000">
    <property type="entry name" value="PHOSPHOSERINE PHOSPHATASE"/>
    <property type="match status" value="1"/>
</dbReference>
<sequence length="282" mass="28798">MPGTTAPVRLIASDVDGTLLTPDHRISPEVKAAVAEATSAGVSVVLASARGPLAMRHLVEELGLLDVPGAPLAGCVVAFQGALVGQFHADGTFTELHSTRLDHEVARTIVEQVVAAEHVANWYDGAGWFPSRWDGYGEWEQKATGQAPAGLLGAAQLAPGSPGPHKLMVPPAKGLPDLVPGLAAALPEGCDAFLSGEHYLEVVAPGVDKSTGIDQLAADLGIARDEMAAVGDGPNDLGMFAHVGTSVAMANASAAVQAKATWVTSSNVEDGLAAAIRRMLAG</sequence>
<dbReference type="CDD" id="cd07516">
    <property type="entry name" value="HAD_Pase"/>
    <property type="match status" value="1"/>
</dbReference>
<dbReference type="GO" id="GO:0016791">
    <property type="term" value="F:phosphatase activity"/>
    <property type="evidence" value="ECO:0007669"/>
    <property type="project" value="TreeGrafter"/>
</dbReference>